<keyword evidence="2 4" id="KW-0689">Ribosomal protein</keyword>
<dbReference type="InterPro" id="IPR012678">
    <property type="entry name" value="Ribosomal_uL23/eL15/eS24_sf"/>
</dbReference>
<dbReference type="NCBIfam" id="NF004363">
    <property type="entry name" value="PRK05738.2-4"/>
    <property type="match status" value="1"/>
</dbReference>
<evidence type="ECO:0000256" key="2">
    <source>
        <dbReference type="ARBA" id="ARBA00022980"/>
    </source>
</evidence>
<accession>A0A1J4TCH4</accession>
<dbReference type="Gene3D" id="3.30.70.330">
    <property type="match status" value="1"/>
</dbReference>
<dbReference type="SUPFAM" id="SSF54189">
    <property type="entry name" value="Ribosomal proteins S24e, L23 and L15e"/>
    <property type="match status" value="1"/>
</dbReference>
<evidence type="ECO:0000313" key="5">
    <source>
        <dbReference type="EMBL" id="OIO08611.1"/>
    </source>
</evidence>
<protein>
    <recommendedName>
        <fullName evidence="4">Large ribosomal subunit protein uL23</fullName>
    </recommendedName>
</protein>
<keyword evidence="3 4" id="KW-0687">Ribonucleoprotein</keyword>
<dbReference type="HAMAP" id="MF_01369_B">
    <property type="entry name" value="Ribosomal_uL23_B"/>
    <property type="match status" value="1"/>
</dbReference>
<comment type="caution">
    <text evidence="5">The sequence shown here is derived from an EMBL/GenBank/DDBJ whole genome shotgun (WGS) entry which is preliminary data.</text>
</comment>
<dbReference type="Proteomes" id="UP000183192">
    <property type="component" value="Unassembled WGS sequence"/>
</dbReference>
<dbReference type="Pfam" id="PF00276">
    <property type="entry name" value="Ribosomal_L23"/>
    <property type="match status" value="1"/>
</dbReference>
<evidence type="ECO:0000256" key="1">
    <source>
        <dbReference type="ARBA" id="ARBA00006700"/>
    </source>
</evidence>
<dbReference type="AlphaFoldDB" id="A0A1J4TCH4"/>
<dbReference type="STRING" id="1805146.AUJ27_00470"/>
<evidence type="ECO:0000313" key="6">
    <source>
        <dbReference type="Proteomes" id="UP000183192"/>
    </source>
</evidence>
<evidence type="ECO:0000256" key="3">
    <source>
        <dbReference type="ARBA" id="ARBA00023274"/>
    </source>
</evidence>
<dbReference type="InterPro" id="IPR013025">
    <property type="entry name" value="Ribosomal_uL23-like"/>
</dbReference>
<dbReference type="EMBL" id="MNUU01000006">
    <property type="protein sequence ID" value="OIO08611.1"/>
    <property type="molecule type" value="Genomic_DNA"/>
</dbReference>
<dbReference type="GO" id="GO:1990904">
    <property type="term" value="C:ribonucleoprotein complex"/>
    <property type="evidence" value="ECO:0007669"/>
    <property type="project" value="UniProtKB-KW"/>
</dbReference>
<dbReference type="GO" id="GO:0003735">
    <property type="term" value="F:structural constituent of ribosome"/>
    <property type="evidence" value="ECO:0007669"/>
    <property type="project" value="InterPro"/>
</dbReference>
<dbReference type="GO" id="GO:0005840">
    <property type="term" value="C:ribosome"/>
    <property type="evidence" value="ECO:0007669"/>
    <property type="project" value="UniProtKB-KW"/>
</dbReference>
<dbReference type="GO" id="GO:0019843">
    <property type="term" value="F:rRNA binding"/>
    <property type="evidence" value="ECO:0007669"/>
    <property type="project" value="UniProtKB-UniRule"/>
</dbReference>
<comment type="function">
    <text evidence="4">One of the early assembly proteins it binds 23S rRNA. One of the proteins that surrounds the polypeptide exit tunnel on the outside of the ribosome. Forms the main docking site for trigger factor binding to the ribosome.</text>
</comment>
<comment type="similarity">
    <text evidence="1 4">Belongs to the universal ribosomal protein uL23 family.</text>
</comment>
<organism evidence="5 6">
    <name type="scientific">Candidatus Falkowbacteria bacterium CG1_02_37_44</name>
    <dbReference type="NCBI Taxonomy" id="1805146"/>
    <lineage>
        <taxon>Bacteria</taxon>
        <taxon>Candidatus Falkowiibacteriota</taxon>
    </lineage>
</organism>
<reference evidence="5 6" key="1">
    <citation type="journal article" date="2016" name="Environ. Microbiol.">
        <title>Genomic resolution of a cold subsurface aquifer community provides metabolic insights for novel microbes adapted to high CO concentrations.</title>
        <authorList>
            <person name="Probst A.J."/>
            <person name="Castelle C.J."/>
            <person name="Singh A."/>
            <person name="Brown C.T."/>
            <person name="Anantharaman K."/>
            <person name="Sharon I."/>
            <person name="Hug L.A."/>
            <person name="Burstein D."/>
            <person name="Emerson J.B."/>
            <person name="Thomas B.C."/>
            <person name="Banfield J.F."/>
        </authorList>
    </citation>
    <scope>NUCLEOTIDE SEQUENCE [LARGE SCALE GENOMIC DNA]</scope>
    <source>
        <strain evidence="5">CG1_02_37_44</strain>
    </source>
</reference>
<keyword evidence="4" id="KW-0694">RNA-binding</keyword>
<dbReference type="InterPro" id="IPR012677">
    <property type="entry name" value="Nucleotide-bd_a/b_plait_sf"/>
</dbReference>
<dbReference type="GO" id="GO:0006412">
    <property type="term" value="P:translation"/>
    <property type="evidence" value="ECO:0007669"/>
    <property type="project" value="UniProtKB-UniRule"/>
</dbReference>
<name>A0A1J4TCH4_9BACT</name>
<evidence type="ECO:0000256" key="4">
    <source>
        <dbReference type="HAMAP-Rule" id="MF_01369"/>
    </source>
</evidence>
<comment type="subunit">
    <text evidence="4">Part of the 50S ribosomal subunit. Contacts protein L29, and trigger factor when it is bound to the ribosome.</text>
</comment>
<gene>
    <name evidence="4" type="primary">rplW</name>
    <name evidence="5" type="ORF">AUJ27_00470</name>
</gene>
<keyword evidence="4" id="KW-0699">rRNA-binding</keyword>
<sequence length="84" mass="9274">MVTEKASIIASANKYIFQVSRDANKIEISKAINDVYGIKPVSVNIVTMGGKKTRYGRITGKRKNWKKAVITLPEGSSIKLYEGV</sequence>
<proteinExistence type="inferred from homology"/>